<evidence type="ECO:0000313" key="1">
    <source>
        <dbReference type="EMBL" id="MDV0614632.1"/>
    </source>
</evidence>
<evidence type="ECO:0000313" key="2">
    <source>
        <dbReference type="Proteomes" id="UP001187239"/>
    </source>
</evidence>
<dbReference type="EMBL" id="JAWHXQ010000053">
    <property type="protein sequence ID" value="MDV0614632.1"/>
    <property type="molecule type" value="Genomic_DNA"/>
</dbReference>
<dbReference type="RefSeq" id="WP_316938786.1">
    <property type="nucleotide sequence ID" value="NZ_JAWHXQ010000053.1"/>
</dbReference>
<gene>
    <name evidence="1" type="ORF">RZO73_29585</name>
</gene>
<organism evidence="1 2">
    <name type="scientific">Klebsiella quasipneumoniae subsp. similipneumoniae</name>
    <dbReference type="NCBI Taxonomy" id="1463164"/>
    <lineage>
        <taxon>Bacteria</taxon>
        <taxon>Pseudomonadati</taxon>
        <taxon>Pseudomonadota</taxon>
        <taxon>Gammaproteobacteria</taxon>
        <taxon>Enterobacterales</taxon>
        <taxon>Enterobacteriaceae</taxon>
        <taxon>Klebsiella/Raoultella group</taxon>
        <taxon>Klebsiella</taxon>
        <taxon>Klebsiella pneumoniae complex</taxon>
    </lineage>
</organism>
<sequence length="191" mass="21639">MNIAQRDRILERVNQVIGRTESIVPNTPESNSHDRLLRISAGLLHLLNEVLPGIANTTERDEIAVWVDAMYCITLIETQNTEPRHDTVLPLLSPSCDPARAAFLAAELQSLWEVHLDARLRAADPYDGARFWSLIHELRCTILRIESRYNCLLLNLEGMGMANITTPSELRESVTHSTLETFPSGQEFRHE</sequence>
<reference evidence="1" key="1">
    <citation type="submission" date="2023-10" db="EMBL/GenBank/DDBJ databases">
        <title>Surveillance and assessment of the effects of hospital wastewater treatment on clearance of pathogenic bacterial and antimicrobial resistance genes.</title>
        <authorList>
            <person name="Wu Y."/>
        </authorList>
    </citation>
    <scope>NUCLEOTIDE SEQUENCE</scope>
    <source>
        <strain evidence="1">23-M-SY-8</strain>
    </source>
</reference>
<proteinExistence type="predicted"/>
<name>A0AAE4SK79_9ENTR</name>
<accession>A0AAE4SK79</accession>
<dbReference type="AlphaFoldDB" id="A0AAE4SK79"/>
<dbReference type="Proteomes" id="UP001187239">
    <property type="component" value="Unassembled WGS sequence"/>
</dbReference>
<protein>
    <submittedName>
        <fullName evidence="1">Uncharacterized protein</fullName>
    </submittedName>
</protein>
<comment type="caution">
    <text evidence="1">The sequence shown here is derived from an EMBL/GenBank/DDBJ whole genome shotgun (WGS) entry which is preliminary data.</text>
</comment>